<proteinExistence type="predicted"/>
<name>A0A4R2M7J2_RUBGE</name>
<dbReference type="Gene3D" id="3.30.70.100">
    <property type="match status" value="1"/>
</dbReference>
<gene>
    <name evidence="2" type="ORF">EV684_107266</name>
</gene>
<dbReference type="InterPro" id="IPR011008">
    <property type="entry name" value="Dimeric_a/b-barrel"/>
</dbReference>
<dbReference type="OrthoDB" id="516779at2"/>
<reference evidence="2 3" key="1">
    <citation type="submission" date="2019-03" db="EMBL/GenBank/DDBJ databases">
        <title>Genomic Encyclopedia of Type Strains, Phase IV (KMG-IV): sequencing the most valuable type-strain genomes for metagenomic binning, comparative biology and taxonomic classification.</title>
        <authorList>
            <person name="Goeker M."/>
        </authorList>
    </citation>
    <scope>NUCLEOTIDE SEQUENCE [LARGE SCALE GENOMIC DNA]</scope>
    <source>
        <strain evidence="2 3">DSM 1709</strain>
    </source>
</reference>
<dbReference type="PANTHER" id="PTHR41521:SF4">
    <property type="entry name" value="BLR0684 PROTEIN"/>
    <property type="match status" value="1"/>
</dbReference>
<evidence type="ECO:0000259" key="1">
    <source>
        <dbReference type="Pfam" id="PF07045"/>
    </source>
</evidence>
<dbReference type="PANTHER" id="PTHR41521">
    <property type="match status" value="1"/>
</dbReference>
<evidence type="ECO:0000313" key="3">
    <source>
        <dbReference type="Proteomes" id="UP000295106"/>
    </source>
</evidence>
<feature type="domain" description="DUF1330" evidence="1">
    <location>
        <begin position="4"/>
        <end position="98"/>
    </location>
</feature>
<dbReference type="EMBL" id="SLXD01000007">
    <property type="protein sequence ID" value="TCP02260.1"/>
    <property type="molecule type" value="Genomic_DNA"/>
</dbReference>
<dbReference type="GeneID" id="99686125"/>
<sequence length="102" mass="11379">MTAPAYLLVEMKISDPERYKQYMAEAPAAVKAAGGEYLVRGGRHECLEGDWNPARVAMLRFPSYEAAKAFYDGQMYRAARAHRQGATDYFNMVLVEGVDAPV</sequence>
<dbReference type="Pfam" id="PF07045">
    <property type="entry name" value="DUF1330"/>
    <property type="match status" value="1"/>
</dbReference>
<comment type="caution">
    <text evidence="2">The sequence shown here is derived from an EMBL/GenBank/DDBJ whole genome shotgun (WGS) entry which is preliminary data.</text>
</comment>
<evidence type="ECO:0000313" key="2">
    <source>
        <dbReference type="EMBL" id="TCP02260.1"/>
    </source>
</evidence>
<dbReference type="Proteomes" id="UP000295106">
    <property type="component" value="Unassembled WGS sequence"/>
</dbReference>
<accession>A0A4R2M7J2</accession>
<dbReference type="RefSeq" id="WP_132647711.1">
    <property type="nucleotide sequence ID" value="NZ_CP181386.1"/>
</dbReference>
<protein>
    <submittedName>
        <fullName evidence="2">Uncharacterized protein (DUF1330 family)</fullName>
    </submittedName>
</protein>
<dbReference type="SUPFAM" id="SSF54909">
    <property type="entry name" value="Dimeric alpha+beta barrel"/>
    <property type="match status" value="1"/>
</dbReference>
<organism evidence="2 3">
    <name type="scientific">Rubrivivax gelatinosus</name>
    <name type="common">Rhodocyclus gelatinosus</name>
    <name type="synonym">Rhodopseudomonas gelatinosa</name>
    <dbReference type="NCBI Taxonomy" id="28068"/>
    <lineage>
        <taxon>Bacteria</taxon>
        <taxon>Pseudomonadati</taxon>
        <taxon>Pseudomonadota</taxon>
        <taxon>Betaproteobacteria</taxon>
        <taxon>Burkholderiales</taxon>
        <taxon>Sphaerotilaceae</taxon>
        <taxon>Rubrivivax</taxon>
    </lineage>
</organism>
<dbReference type="InterPro" id="IPR010753">
    <property type="entry name" value="DUF1330"/>
</dbReference>
<dbReference type="AlphaFoldDB" id="A0A4R2M7J2"/>